<dbReference type="GO" id="GO:0003677">
    <property type="term" value="F:DNA binding"/>
    <property type="evidence" value="ECO:0007669"/>
    <property type="project" value="UniProtKB-KW"/>
</dbReference>
<protein>
    <submittedName>
        <fullName evidence="2">Muscle segment homeobox B</fullName>
    </submittedName>
</protein>
<organism evidence="2">
    <name type="scientific">Nothobranchius korthausae</name>
    <dbReference type="NCBI Taxonomy" id="1143690"/>
    <lineage>
        <taxon>Eukaryota</taxon>
        <taxon>Metazoa</taxon>
        <taxon>Chordata</taxon>
        <taxon>Craniata</taxon>
        <taxon>Vertebrata</taxon>
        <taxon>Euteleostomi</taxon>
        <taxon>Actinopterygii</taxon>
        <taxon>Neopterygii</taxon>
        <taxon>Teleostei</taxon>
        <taxon>Neoteleostei</taxon>
        <taxon>Acanthomorphata</taxon>
        <taxon>Ovalentaria</taxon>
        <taxon>Atherinomorphae</taxon>
        <taxon>Cyprinodontiformes</taxon>
        <taxon>Nothobranchiidae</taxon>
        <taxon>Nothobranchius</taxon>
    </lineage>
</organism>
<reference evidence="2" key="2">
    <citation type="submission" date="2016-06" db="EMBL/GenBank/DDBJ databases">
        <title>The genome of a short-lived fish provides insights into sex chromosome evolution and the genetic control of aging.</title>
        <authorList>
            <person name="Reichwald K."/>
            <person name="Felder M."/>
            <person name="Petzold A."/>
            <person name="Koch P."/>
            <person name="Groth M."/>
            <person name="Platzer M."/>
        </authorList>
    </citation>
    <scope>NUCLEOTIDE SEQUENCE</scope>
    <source>
        <tissue evidence="2">Brain</tissue>
    </source>
</reference>
<dbReference type="AlphaFoldDB" id="A0A1A8ESD1"/>
<name>A0A1A8ESD1_9TELE</name>
<gene>
    <name evidence="2" type="primary">MSXB</name>
</gene>
<feature type="non-terminal residue" evidence="2">
    <location>
        <position position="1"/>
    </location>
</feature>
<sequence>KPRDCRRPNWKSLSWPPSPSCPPSRCLSPSERTWAPHRGARRTPSRGPACRYRDCSVDRSLMGCTICLSNSLHDCMFA</sequence>
<keyword evidence="2" id="KW-0238">DNA-binding</keyword>
<dbReference type="EMBL" id="HAEB01002864">
    <property type="protein sequence ID" value="SBQ49391.1"/>
    <property type="molecule type" value="Transcribed_RNA"/>
</dbReference>
<proteinExistence type="predicted"/>
<keyword evidence="2" id="KW-0371">Homeobox</keyword>
<accession>A0A1A8ESD1</accession>
<evidence type="ECO:0000313" key="2">
    <source>
        <dbReference type="EMBL" id="SBQ49391.1"/>
    </source>
</evidence>
<reference evidence="2" key="1">
    <citation type="submission" date="2016-05" db="EMBL/GenBank/DDBJ databases">
        <authorList>
            <person name="Lavstsen T."/>
            <person name="Jespersen J.S."/>
        </authorList>
    </citation>
    <scope>NUCLEOTIDE SEQUENCE</scope>
    <source>
        <tissue evidence="2">Brain</tissue>
    </source>
</reference>
<evidence type="ECO:0000256" key="1">
    <source>
        <dbReference type="SAM" id="MobiDB-lite"/>
    </source>
</evidence>
<feature type="region of interest" description="Disordered" evidence="1">
    <location>
        <begin position="1"/>
        <end position="47"/>
    </location>
</feature>